<dbReference type="EMBL" id="HG794546">
    <property type="protein sequence ID" value="CDK99569.1"/>
    <property type="molecule type" value="Genomic_DNA"/>
</dbReference>
<name>V6F292_MAGGM</name>
<dbReference type="NCBIfam" id="TIGR00305">
    <property type="entry name" value="putative toxin-antitoxin system toxin component, PIN family"/>
    <property type="match status" value="1"/>
</dbReference>
<gene>
    <name evidence="2" type="ordered locus">MGMSRv2__2354</name>
</gene>
<dbReference type="HOGENOM" id="CLU_116617_3_2_5"/>
<dbReference type="Pfam" id="PF13470">
    <property type="entry name" value="PIN_3"/>
    <property type="match status" value="1"/>
</dbReference>
<dbReference type="PANTHER" id="PTHR34610">
    <property type="entry name" value="SSL7007 PROTEIN"/>
    <property type="match status" value="1"/>
</dbReference>
<dbReference type="KEGG" id="mgy:MGMSRv2__2354"/>
<protein>
    <recommendedName>
        <fullName evidence="1">PIN domain-containing protein</fullName>
    </recommendedName>
</protein>
<dbReference type="PANTHER" id="PTHR34610:SF4">
    <property type="entry name" value="SLL8027 PROTEIN"/>
    <property type="match status" value="1"/>
</dbReference>
<reference evidence="2 3" key="1">
    <citation type="journal article" date="2014" name="Genome Announc.">
        <title>Complete genome sequence of Magnetospirillum gryphiswaldense MSR-1.</title>
        <authorList>
            <person name="Wang X."/>
            <person name="Wang Q."/>
            <person name="Zhang W."/>
            <person name="Wang Y."/>
            <person name="Li L."/>
            <person name="Wen T."/>
            <person name="Zhang T."/>
            <person name="Zhang Y."/>
            <person name="Xu J."/>
            <person name="Hu J."/>
            <person name="Li S."/>
            <person name="Liu L."/>
            <person name="Liu J."/>
            <person name="Jiang W."/>
            <person name="Tian J."/>
            <person name="Li Y."/>
            <person name="Schuler D."/>
            <person name="Wang L."/>
            <person name="Li J."/>
        </authorList>
    </citation>
    <scope>NUCLEOTIDE SEQUENCE [LARGE SCALE GENOMIC DNA]</scope>
    <source>
        <strain evidence="3">DSM 6361 / JCM 21280 / NBRC 15271 / MSR-1</strain>
    </source>
</reference>
<evidence type="ECO:0000313" key="2">
    <source>
        <dbReference type="EMBL" id="CDK99569.1"/>
    </source>
</evidence>
<dbReference type="eggNOG" id="COG1569">
    <property type="taxonomic scope" value="Bacteria"/>
</dbReference>
<sequence length="146" mass="16008">MGATRGMNRPRIVLDTNVLLSALLFQSGAVAWLRGSWQSGAFTPLISHDTAAELLRVLTYPKFRLSEDERQAVLADYLPWCETVIIPNPPPTIPQCRDAFDHPFLELAIAGRADALVTGDRDLLALTQEFPVPIVTPAQAGDMLGR</sequence>
<accession>V6F292</accession>
<dbReference type="Proteomes" id="UP000018922">
    <property type="component" value="Chromosome I"/>
</dbReference>
<dbReference type="AlphaFoldDB" id="V6F292"/>
<evidence type="ECO:0000259" key="1">
    <source>
        <dbReference type="Pfam" id="PF13470"/>
    </source>
</evidence>
<dbReference type="InterPro" id="IPR002850">
    <property type="entry name" value="PIN_toxin-like"/>
</dbReference>
<proteinExistence type="predicted"/>
<dbReference type="InterPro" id="IPR029060">
    <property type="entry name" value="PIN-like_dom_sf"/>
</dbReference>
<feature type="domain" description="PIN" evidence="1">
    <location>
        <begin position="11"/>
        <end position="122"/>
    </location>
</feature>
<dbReference type="InterPro" id="IPR002716">
    <property type="entry name" value="PIN_dom"/>
</dbReference>
<dbReference type="STRING" id="1430440.MGMSRv2__2354"/>
<dbReference type="SUPFAM" id="SSF88723">
    <property type="entry name" value="PIN domain-like"/>
    <property type="match status" value="1"/>
</dbReference>
<keyword evidence="3" id="KW-1185">Reference proteome</keyword>
<evidence type="ECO:0000313" key="3">
    <source>
        <dbReference type="Proteomes" id="UP000018922"/>
    </source>
</evidence>
<organism evidence="2 3">
    <name type="scientific">Magnetospirillum gryphiswaldense (strain DSM 6361 / JCM 21280 / NBRC 15271 / MSR-1)</name>
    <dbReference type="NCBI Taxonomy" id="431944"/>
    <lineage>
        <taxon>Bacteria</taxon>
        <taxon>Pseudomonadati</taxon>
        <taxon>Pseudomonadota</taxon>
        <taxon>Alphaproteobacteria</taxon>
        <taxon>Rhodospirillales</taxon>
        <taxon>Rhodospirillaceae</taxon>
        <taxon>Magnetospirillum</taxon>
    </lineage>
</organism>